<dbReference type="SUPFAM" id="SSF53756">
    <property type="entry name" value="UDP-Glycosyltransferase/glycogen phosphorylase"/>
    <property type="match status" value="1"/>
</dbReference>
<dbReference type="CDD" id="cd03814">
    <property type="entry name" value="GT4-like"/>
    <property type="match status" value="1"/>
</dbReference>
<evidence type="ECO:0000259" key="1">
    <source>
        <dbReference type="Pfam" id="PF13439"/>
    </source>
</evidence>
<accession>A0A502FYG1</accession>
<comment type="caution">
    <text evidence="2">The sequence shown here is derived from an EMBL/GenBank/DDBJ whole genome shotgun (WGS) entry which is preliminary data.</text>
</comment>
<dbReference type="GO" id="GO:0016757">
    <property type="term" value="F:glycosyltransferase activity"/>
    <property type="evidence" value="ECO:0007669"/>
    <property type="project" value="UniProtKB-ARBA"/>
</dbReference>
<sequence>MQASDLRVALFSGNYNYTRDGANQTLNLLVGHLLSRGVKVRIYAPTSRTPAFPPTGDLVSAPSIKIPLRGEYKLTRGMGNRVRRDLAAFKPNLIHLSAPDRLGHKALDYAEKHNIACVASYHTRFETYMSYYGLGFLVPIMIRAQARFYSRVDEVLAPSQMMGEILQDWGVPTPVTRWSRGVNHDRFNPARRDLAWRRSLGIGDDEIAVGFLGRLVKEKGLDVFAQALRVLDQRGVKYRTFVVGEGPARDWFAQQAPNAVFAGYLTGDDLGRAVASMDVFFNPSLTETFGNVTLEAMAAGVPVVAARASGAVGLIADGVTGLIVPPTDIEGYADALQRFCEDDAFRRSAGAAGHAEAATYQWERINQVVLDTYLKVLERRAGTAQTSVAQAA</sequence>
<dbReference type="PANTHER" id="PTHR45947">
    <property type="entry name" value="SULFOQUINOVOSYL TRANSFERASE SQD2"/>
    <property type="match status" value="1"/>
</dbReference>
<dbReference type="PANTHER" id="PTHR45947:SF3">
    <property type="entry name" value="SULFOQUINOVOSYL TRANSFERASE SQD2"/>
    <property type="match status" value="1"/>
</dbReference>
<dbReference type="EMBL" id="RCZC01000002">
    <property type="protein sequence ID" value="TPG54568.1"/>
    <property type="molecule type" value="Genomic_DNA"/>
</dbReference>
<keyword evidence="3" id="KW-1185">Reference proteome</keyword>
<name>A0A502FYG1_9SPHN</name>
<evidence type="ECO:0000313" key="2">
    <source>
        <dbReference type="EMBL" id="TPG54568.1"/>
    </source>
</evidence>
<feature type="domain" description="Glycosyltransferase subfamily 4-like N-terminal" evidence="1">
    <location>
        <begin position="20"/>
        <end position="186"/>
    </location>
</feature>
<organism evidence="2 3">
    <name type="scientific">Sphingomonas glacialis</name>
    <dbReference type="NCBI Taxonomy" id="658225"/>
    <lineage>
        <taxon>Bacteria</taxon>
        <taxon>Pseudomonadati</taxon>
        <taxon>Pseudomonadota</taxon>
        <taxon>Alphaproteobacteria</taxon>
        <taxon>Sphingomonadales</taxon>
        <taxon>Sphingomonadaceae</taxon>
        <taxon>Sphingomonas</taxon>
    </lineage>
</organism>
<dbReference type="RefSeq" id="WP_140849721.1">
    <property type="nucleotide sequence ID" value="NZ_RCZC01000002.1"/>
</dbReference>
<dbReference type="InterPro" id="IPR050194">
    <property type="entry name" value="Glycosyltransferase_grp1"/>
</dbReference>
<dbReference type="InterPro" id="IPR028098">
    <property type="entry name" value="Glyco_trans_4-like_N"/>
</dbReference>
<keyword evidence="2" id="KW-0808">Transferase</keyword>
<protein>
    <submittedName>
        <fullName evidence="2">Glycosyltransferase family 1 protein</fullName>
    </submittedName>
</protein>
<dbReference type="Pfam" id="PF13692">
    <property type="entry name" value="Glyco_trans_1_4"/>
    <property type="match status" value="1"/>
</dbReference>
<gene>
    <name evidence="2" type="ORF">EAH76_07980</name>
</gene>
<evidence type="ECO:0000313" key="3">
    <source>
        <dbReference type="Proteomes" id="UP000319931"/>
    </source>
</evidence>
<dbReference type="AlphaFoldDB" id="A0A502FYG1"/>
<dbReference type="Pfam" id="PF13439">
    <property type="entry name" value="Glyco_transf_4"/>
    <property type="match status" value="1"/>
</dbReference>
<dbReference type="OrthoDB" id="5490290at2"/>
<dbReference type="Gene3D" id="3.40.50.2000">
    <property type="entry name" value="Glycogen Phosphorylase B"/>
    <property type="match status" value="2"/>
</dbReference>
<dbReference type="Proteomes" id="UP000319931">
    <property type="component" value="Unassembled WGS sequence"/>
</dbReference>
<proteinExistence type="predicted"/>
<reference evidence="2 3" key="1">
    <citation type="journal article" date="2019" name="Environ. Microbiol.">
        <title>Species interactions and distinct microbial communities in high Arctic permafrost affected cryosols are associated with the CH4 and CO2 gas fluxes.</title>
        <authorList>
            <person name="Altshuler I."/>
            <person name="Hamel J."/>
            <person name="Turney S."/>
            <person name="Magnuson E."/>
            <person name="Levesque R."/>
            <person name="Greer C."/>
            <person name="Whyte L.G."/>
        </authorList>
    </citation>
    <scope>NUCLEOTIDE SEQUENCE [LARGE SCALE GENOMIC DNA]</scope>
    <source>
        <strain evidence="2 3">E6.1</strain>
    </source>
</reference>